<dbReference type="PANTHER" id="PTHR43110">
    <property type="entry name" value="THIOL PEROXIDASE"/>
    <property type="match status" value="1"/>
</dbReference>
<dbReference type="CDD" id="cd03017">
    <property type="entry name" value="PRX_BCP"/>
    <property type="match status" value="1"/>
</dbReference>
<accession>L0DMB8</accession>
<feature type="signal peptide" evidence="2">
    <location>
        <begin position="1"/>
        <end position="24"/>
    </location>
</feature>
<dbReference type="SUPFAM" id="SSF52833">
    <property type="entry name" value="Thioredoxin-like"/>
    <property type="match status" value="1"/>
</dbReference>
<dbReference type="HOGENOM" id="CLU_042529_14_2_0"/>
<name>L0DMB8_SINAD</name>
<dbReference type="InterPro" id="IPR036249">
    <property type="entry name" value="Thioredoxin-like_sf"/>
</dbReference>
<dbReference type="GO" id="GO:0016491">
    <property type="term" value="F:oxidoreductase activity"/>
    <property type="evidence" value="ECO:0007669"/>
    <property type="project" value="InterPro"/>
</dbReference>
<dbReference type="PANTHER" id="PTHR43110:SF1">
    <property type="entry name" value="THIOL PEROXIDASE"/>
    <property type="match status" value="1"/>
</dbReference>
<dbReference type="AlphaFoldDB" id="L0DMB8"/>
<dbReference type="InterPro" id="IPR050455">
    <property type="entry name" value="Tpx_Peroxidase_subfamily"/>
</dbReference>
<feature type="domain" description="Thioredoxin" evidence="3">
    <location>
        <begin position="32"/>
        <end position="180"/>
    </location>
</feature>
<dbReference type="EMBL" id="CP003364">
    <property type="protein sequence ID" value="AGA29988.1"/>
    <property type="molecule type" value="Genomic_DNA"/>
</dbReference>
<evidence type="ECO:0000259" key="3">
    <source>
        <dbReference type="PROSITE" id="PS51352"/>
    </source>
</evidence>
<evidence type="ECO:0000313" key="4">
    <source>
        <dbReference type="EMBL" id="AGA29988.1"/>
    </source>
</evidence>
<gene>
    <name evidence="4" type="ordered locus">Sinac_5870</name>
</gene>
<sequence>MSHFIGRVPALGLALACAMSLAGAAAVQAEELKVGDKAPDFSLQGTDGKTYSLDQFKGKKAIVIAWFPKADTPGCTIECKSLKENGDALKPLNVAYFTASVDTPEDNKKFAEKLGLDYPILSDPTKSVGQAYGVINPARGFANRWTYYIDKEGTIKEIDKEIKTKSAGQDVAAKVKALGLTSK</sequence>
<dbReference type="RefSeq" id="WP_015249084.1">
    <property type="nucleotide sequence ID" value="NC_019892.1"/>
</dbReference>
<dbReference type="Gene3D" id="3.40.30.10">
    <property type="entry name" value="Glutaredoxin"/>
    <property type="match status" value="1"/>
</dbReference>
<dbReference type="KEGG" id="saci:Sinac_5870"/>
<dbReference type="Pfam" id="PF00578">
    <property type="entry name" value="AhpC-TSA"/>
    <property type="match status" value="1"/>
</dbReference>
<dbReference type="eggNOG" id="COG1225">
    <property type="taxonomic scope" value="Bacteria"/>
</dbReference>
<feature type="chain" id="PRO_5003940965" evidence="2">
    <location>
        <begin position="25"/>
        <end position="183"/>
    </location>
</feature>
<organism evidence="4 5">
    <name type="scientific">Singulisphaera acidiphila (strain ATCC BAA-1392 / DSM 18658 / VKM B-2454 / MOB10)</name>
    <dbReference type="NCBI Taxonomy" id="886293"/>
    <lineage>
        <taxon>Bacteria</taxon>
        <taxon>Pseudomonadati</taxon>
        <taxon>Planctomycetota</taxon>
        <taxon>Planctomycetia</taxon>
        <taxon>Isosphaerales</taxon>
        <taxon>Isosphaeraceae</taxon>
        <taxon>Singulisphaera</taxon>
    </lineage>
</organism>
<evidence type="ECO:0000313" key="5">
    <source>
        <dbReference type="Proteomes" id="UP000010798"/>
    </source>
</evidence>
<reference evidence="4 5" key="1">
    <citation type="submission" date="2012-02" db="EMBL/GenBank/DDBJ databases">
        <title>Complete sequence of chromosome of Singulisphaera acidiphila DSM 18658.</title>
        <authorList>
            <consortium name="US DOE Joint Genome Institute (JGI-PGF)"/>
            <person name="Lucas S."/>
            <person name="Copeland A."/>
            <person name="Lapidus A."/>
            <person name="Glavina del Rio T."/>
            <person name="Dalin E."/>
            <person name="Tice H."/>
            <person name="Bruce D."/>
            <person name="Goodwin L."/>
            <person name="Pitluck S."/>
            <person name="Peters L."/>
            <person name="Ovchinnikova G."/>
            <person name="Chertkov O."/>
            <person name="Kyrpides N."/>
            <person name="Mavromatis K."/>
            <person name="Ivanova N."/>
            <person name="Brettin T."/>
            <person name="Detter J.C."/>
            <person name="Han C."/>
            <person name="Larimer F."/>
            <person name="Land M."/>
            <person name="Hauser L."/>
            <person name="Markowitz V."/>
            <person name="Cheng J.-F."/>
            <person name="Hugenholtz P."/>
            <person name="Woyke T."/>
            <person name="Wu D."/>
            <person name="Tindall B."/>
            <person name="Pomrenke H."/>
            <person name="Brambilla E."/>
            <person name="Klenk H.-P."/>
            <person name="Eisen J.A."/>
        </authorList>
    </citation>
    <scope>NUCLEOTIDE SEQUENCE [LARGE SCALE GENOMIC DNA]</scope>
    <source>
        <strain evidence="5">ATCC BAA-1392 / DSM 18658 / VKM B-2454 / MOB10</strain>
    </source>
</reference>
<keyword evidence="2" id="KW-0732">Signal</keyword>
<dbReference type="STRING" id="886293.Sinac_5870"/>
<dbReference type="Proteomes" id="UP000010798">
    <property type="component" value="Chromosome"/>
</dbReference>
<keyword evidence="5" id="KW-1185">Reference proteome</keyword>
<proteinExistence type="predicted"/>
<evidence type="ECO:0000256" key="2">
    <source>
        <dbReference type="SAM" id="SignalP"/>
    </source>
</evidence>
<dbReference type="PROSITE" id="PS51352">
    <property type="entry name" value="THIOREDOXIN_2"/>
    <property type="match status" value="1"/>
</dbReference>
<dbReference type="InterPro" id="IPR000866">
    <property type="entry name" value="AhpC/TSA"/>
</dbReference>
<evidence type="ECO:0000256" key="1">
    <source>
        <dbReference type="ARBA" id="ARBA00023284"/>
    </source>
</evidence>
<protein>
    <submittedName>
        <fullName evidence="4">Peroxiredoxin</fullName>
    </submittedName>
</protein>
<dbReference type="GO" id="GO:0016209">
    <property type="term" value="F:antioxidant activity"/>
    <property type="evidence" value="ECO:0007669"/>
    <property type="project" value="InterPro"/>
</dbReference>
<dbReference type="InterPro" id="IPR013766">
    <property type="entry name" value="Thioredoxin_domain"/>
</dbReference>
<keyword evidence="1" id="KW-0676">Redox-active center</keyword>